<dbReference type="Proteomes" id="UP000003022">
    <property type="component" value="Unassembled WGS sequence"/>
</dbReference>
<keyword evidence="2" id="KW-1185">Reference proteome</keyword>
<comment type="caution">
    <text evidence="1">The sequence shown here is derived from an EMBL/GenBank/DDBJ whole genome shotgun (WGS) entry which is preliminary data.</text>
</comment>
<proteinExistence type="predicted"/>
<dbReference type="EMBL" id="AEYX01000025">
    <property type="protein sequence ID" value="EGG48286.1"/>
    <property type="molecule type" value="Genomic_DNA"/>
</dbReference>
<gene>
    <name evidence="1" type="ORF">SGM_1380</name>
</gene>
<sequence>MLAYIAAQVGLGCGSLTVVAGHARPDGPIPQLRPLLTGTGRLAA</sequence>
<evidence type="ECO:0000313" key="1">
    <source>
        <dbReference type="EMBL" id="EGG48286.1"/>
    </source>
</evidence>
<dbReference type="eggNOG" id="COG0181">
    <property type="taxonomic scope" value="Bacteria"/>
</dbReference>
<reference evidence="1 2" key="1">
    <citation type="journal article" date="2011" name="J. Bacteriol.">
        <title>Draft genome sequence of the marine bacterium Streptomyces griseoaurantiacus M045, which produces novel manumycin-type antibiotics with a pABA core component.</title>
        <authorList>
            <person name="Li F."/>
            <person name="Jiang P."/>
            <person name="Zheng H."/>
            <person name="Wang S."/>
            <person name="Zhao G."/>
            <person name="Qin S."/>
            <person name="Liu Z."/>
        </authorList>
    </citation>
    <scope>NUCLEOTIDE SEQUENCE [LARGE SCALE GENOMIC DNA]</scope>
    <source>
        <strain evidence="1 2">M045</strain>
    </source>
</reference>
<organism evidence="1 2">
    <name type="scientific">Streptomyces griseoaurantiacus M045</name>
    <dbReference type="NCBI Taxonomy" id="996637"/>
    <lineage>
        <taxon>Bacteria</taxon>
        <taxon>Bacillati</taxon>
        <taxon>Actinomycetota</taxon>
        <taxon>Actinomycetes</taxon>
        <taxon>Kitasatosporales</taxon>
        <taxon>Streptomycetaceae</taxon>
        <taxon>Streptomyces</taxon>
        <taxon>Streptomyces aurantiacus group</taxon>
    </lineage>
</organism>
<dbReference type="RefSeq" id="WP_006138979.1">
    <property type="nucleotide sequence ID" value="NZ_AEYX01000025.1"/>
</dbReference>
<evidence type="ECO:0000313" key="2">
    <source>
        <dbReference type="Proteomes" id="UP000003022"/>
    </source>
</evidence>
<protein>
    <submittedName>
        <fullName evidence="1">Uncharacterized protein</fullName>
    </submittedName>
</protein>
<name>F3NE16_9ACTN</name>
<dbReference type="STRING" id="996637.SGM_1380"/>
<dbReference type="AlphaFoldDB" id="F3NE16"/>
<accession>F3NE16</accession>